<proteinExistence type="predicted"/>
<evidence type="ECO:0000313" key="2">
    <source>
        <dbReference type="Proteomes" id="UP000236743"/>
    </source>
</evidence>
<gene>
    <name evidence="1" type="ORF">SAMN04488115_108126</name>
</gene>
<evidence type="ECO:0000313" key="1">
    <source>
        <dbReference type="EMBL" id="SEG64790.1"/>
    </source>
</evidence>
<protein>
    <submittedName>
        <fullName evidence="1">Uncharacterized protein</fullName>
    </submittedName>
</protein>
<reference evidence="1 2" key="1">
    <citation type="submission" date="2016-10" db="EMBL/GenBank/DDBJ databases">
        <authorList>
            <person name="de Groot N.N."/>
        </authorList>
    </citation>
    <scope>NUCLEOTIDE SEQUENCE [LARGE SCALE GENOMIC DNA]</scope>
    <source>
        <strain evidence="1 2">DSM 26656</strain>
    </source>
</reference>
<accession>A0A1H6BVU1</accession>
<dbReference type="RefSeq" id="WP_103874087.1">
    <property type="nucleotide sequence ID" value="NZ_FNUY01000008.1"/>
</dbReference>
<organism evidence="1 2">
    <name type="scientific">Bosea lathyri</name>
    <dbReference type="NCBI Taxonomy" id="1036778"/>
    <lineage>
        <taxon>Bacteria</taxon>
        <taxon>Pseudomonadati</taxon>
        <taxon>Pseudomonadota</taxon>
        <taxon>Alphaproteobacteria</taxon>
        <taxon>Hyphomicrobiales</taxon>
        <taxon>Boseaceae</taxon>
        <taxon>Bosea</taxon>
    </lineage>
</organism>
<keyword evidence="2" id="KW-1185">Reference proteome</keyword>
<dbReference type="AlphaFoldDB" id="A0A1H6BVU1"/>
<dbReference type="EMBL" id="FNUY01000008">
    <property type="protein sequence ID" value="SEG64790.1"/>
    <property type="molecule type" value="Genomic_DNA"/>
</dbReference>
<dbReference type="Proteomes" id="UP000236743">
    <property type="component" value="Unassembled WGS sequence"/>
</dbReference>
<name>A0A1H6BVU1_9HYPH</name>
<sequence>MTVDEVSDLFWSTLDSNLAAEGIAGEVVLESLCFGMVIYEVGTSGARIVAPRDFYAVDPTD</sequence>